<protein>
    <submittedName>
        <fullName evidence="2">Right-handed parallel beta-helix repeat-containing protein</fullName>
    </submittedName>
</protein>
<dbReference type="Proteomes" id="UP000282076">
    <property type="component" value="Unassembled WGS sequence"/>
</dbReference>
<evidence type="ECO:0000313" key="3">
    <source>
        <dbReference type="Proteomes" id="UP000282076"/>
    </source>
</evidence>
<evidence type="ECO:0000313" key="2">
    <source>
        <dbReference type="EMBL" id="RKP53026.1"/>
    </source>
</evidence>
<keyword evidence="3" id="KW-1185">Reference proteome</keyword>
<gene>
    <name evidence="2" type="ORF">D7Z26_14900</name>
</gene>
<organism evidence="2 3">
    <name type="scientific">Cohnella endophytica</name>
    <dbReference type="NCBI Taxonomy" id="2419778"/>
    <lineage>
        <taxon>Bacteria</taxon>
        <taxon>Bacillati</taxon>
        <taxon>Bacillota</taxon>
        <taxon>Bacilli</taxon>
        <taxon>Bacillales</taxon>
        <taxon>Paenibacillaceae</taxon>
        <taxon>Cohnella</taxon>
    </lineage>
</organism>
<dbReference type="InterPro" id="IPR012334">
    <property type="entry name" value="Pectin_lyas_fold"/>
</dbReference>
<dbReference type="InterPro" id="IPR006626">
    <property type="entry name" value="PbH1"/>
</dbReference>
<name>A0A494XVP5_9BACL</name>
<sequence length="710" mass="80213">MRYRKQSSTRGGLSRMLQAISFYVSPQGNDDNHGNERSPFLTIERAQRAVRESIASGMSADANVYLGGGYYEVGSTIMFDERDSGRDGFRVRYRNVTGEKPILVGGELITGWERHDDSIWKAKLLPGRRFQTLYADGRRVRKARLPARGYFNTDESAPESSKEGIRYFAADLHDELCLEDAQVFTWPGEGEWNWFSETKSVREVDRQSRMLLFETPATWGIGHGSRYYLQGSLAFLQAPGQFHLDEPGGIVYYWPEQDEKESGDPNRQTIAAPMVTRLIELSGRDNDRRLRNFELSGLTLVCTDGFRDYGIMDGNSERAEHREALIYLNRVENISIKGCTISQSGSSGIFLDRYARQVTIDRNTIAHVGYVGVYASGYAPGEGDFKTADDSYTNKGHTITNNRITCGGELIGHGCGIMLYQSGDNGISHNEISHMPRYGISLKGLRFGTMPESLYGIPVTWDNHYDFLHSKNNRIAYNEIFNVMTDSQDGGMIEAWGPGKGNVIHGNHLHHSGIHFSFGFGIYLDDASDDFTVTSNVLNDLYSTGQGKLWMLIFSKGIGNRIYNNLLANNPRAISAFGTQEMVGEANRDVDIASNLVYDSGQYVYYFVNWDKTRFKAADGNLYWRNGAACLVAGEIAQLKPRGPDRLERNEYDWEEWRSLVNGKYDGNTIIADPLFLDEEARDYRLRPDSPAYRIGWQEIEFDRIGPRKD</sequence>
<dbReference type="EMBL" id="RBZM01000006">
    <property type="protein sequence ID" value="RKP53026.1"/>
    <property type="molecule type" value="Genomic_DNA"/>
</dbReference>
<dbReference type="InterPro" id="IPR039448">
    <property type="entry name" value="Beta_helix"/>
</dbReference>
<feature type="domain" description="Right handed beta helix" evidence="1">
    <location>
        <begin position="326"/>
        <end position="536"/>
    </location>
</feature>
<dbReference type="PANTHER" id="PTHR36453">
    <property type="entry name" value="SECRETED PROTEIN-RELATED"/>
    <property type="match status" value="1"/>
</dbReference>
<dbReference type="Gene3D" id="2.160.20.10">
    <property type="entry name" value="Single-stranded right-handed beta-helix, Pectin lyase-like"/>
    <property type="match status" value="3"/>
</dbReference>
<dbReference type="InterPro" id="IPR011050">
    <property type="entry name" value="Pectin_lyase_fold/virulence"/>
</dbReference>
<dbReference type="SUPFAM" id="SSF51126">
    <property type="entry name" value="Pectin lyase-like"/>
    <property type="match status" value="2"/>
</dbReference>
<comment type="caution">
    <text evidence="2">The sequence shown here is derived from an EMBL/GenBank/DDBJ whole genome shotgun (WGS) entry which is preliminary data.</text>
</comment>
<dbReference type="AlphaFoldDB" id="A0A494XVP5"/>
<dbReference type="PANTHER" id="PTHR36453:SF1">
    <property type="entry name" value="RIGHT HANDED BETA HELIX DOMAIN-CONTAINING PROTEIN"/>
    <property type="match status" value="1"/>
</dbReference>
<reference evidence="2 3" key="1">
    <citation type="submission" date="2018-10" db="EMBL/GenBank/DDBJ databases">
        <title>Cohnella sp. M2MS4P-1, whole genome shotgun sequence.</title>
        <authorList>
            <person name="Tuo L."/>
        </authorList>
    </citation>
    <scope>NUCLEOTIDE SEQUENCE [LARGE SCALE GENOMIC DNA]</scope>
    <source>
        <strain evidence="2 3">M2MS4P-1</strain>
    </source>
</reference>
<dbReference type="SMART" id="SM00710">
    <property type="entry name" value="PbH1"/>
    <property type="match status" value="6"/>
</dbReference>
<dbReference type="Pfam" id="PF13229">
    <property type="entry name" value="Beta_helix"/>
    <property type="match status" value="1"/>
</dbReference>
<proteinExistence type="predicted"/>
<evidence type="ECO:0000259" key="1">
    <source>
        <dbReference type="Pfam" id="PF13229"/>
    </source>
</evidence>
<accession>A0A494XVP5</accession>